<gene>
    <name evidence="7" type="primary">gatA</name>
    <name evidence="9" type="ORF">PeribacterD1_1117</name>
</gene>
<evidence type="ECO:0000256" key="5">
    <source>
        <dbReference type="ARBA" id="ARBA00022917"/>
    </source>
</evidence>
<dbReference type="GO" id="GO:0006412">
    <property type="term" value="P:translation"/>
    <property type="evidence" value="ECO:0007669"/>
    <property type="project" value="UniProtKB-UniRule"/>
</dbReference>
<dbReference type="AlphaFoldDB" id="A0A0S1SYI7"/>
<dbReference type="SUPFAM" id="SSF75304">
    <property type="entry name" value="Amidase signature (AS) enzymes"/>
    <property type="match status" value="1"/>
</dbReference>
<accession>A0A0S1SJE5</accession>
<accession>A0A0S1SM51</accession>
<evidence type="ECO:0000256" key="3">
    <source>
        <dbReference type="ARBA" id="ARBA00022741"/>
    </source>
</evidence>
<dbReference type="Gene3D" id="3.90.1300.10">
    <property type="entry name" value="Amidase signature (AS) domain"/>
    <property type="match status" value="1"/>
</dbReference>
<dbReference type="STRING" id="1735162.PeribacterB2_1119"/>
<proteinExistence type="inferred from homology"/>
<reference evidence="10" key="1">
    <citation type="submission" date="2015-10" db="EMBL/GenBank/DDBJ databases">
        <title>Analysis of five complete genome sequences for members of the class Peribacteria in the recently recognized Peregrinibacteria bacterial phylum.</title>
        <authorList>
            <person name="Anantharaman K."/>
            <person name="Brown C.T."/>
            <person name="Burstein D."/>
            <person name="Castelle C.J."/>
            <person name="Probst A.J."/>
            <person name="Thomas B.C."/>
            <person name="Williams K.H."/>
            <person name="Banfield J.F."/>
        </authorList>
    </citation>
    <scope>NUCLEOTIDE SEQUENCE [LARGE SCALE GENOMIC DNA]</scope>
</reference>
<evidence type="ECO:0000256" key="1">
    <source>
        <dbReference type="ARBA" id="ARBA00008069"/>
    </source>
</evidence>
<feature type="active site" description="Acyl-ester intermediate" evidence="7">
    <location>
        <position position="188"/>
    </location>
</feature>
<dbReference type="PROSITE" id="PS00571">
    <property type="entry name" value="AMIDASES"/>
    <property type="match status" value="1"/>
</dbReference>
<evidence type="ECO:0000256" key="7">
    <source>
        <dbReference type="HAMAP-Rule" id="MF_00120"/>
    </source>
</evidence>
<comment type="similarity">
    <text evidence="1 7">Belongs to the amidase family. GatA subfamily.</text>
</comment>
<dbReference type="GO" id="GO:0050567">
    <property type="term" value="F:glutaminyl-tRNA synthase (glutamine-hydrolyzing) activity"/>
    <property type="evidence" value="ECO:0007669"/>
    <property type="project" value="UniProtKB-UniRule"/>
</dbReference>
<protein>
    <recommendedName>
        <fullName evidence="7">Glutamyl-tRNA(Gln) amidotransferase subunit A</fullName>
        <shortName evidence="7">Glu-ADT subunit A</shortName>
        <ecNumber evidence="7">6.3.5.7</ecNumber>
    </recommendedName>
</protein>
<dbReference type="NCBIfam" id="TIGR00132">
    <property type="entry name" value="gatA"/>
    <property type="match status" value="1"/>
</dbReference>
<evidence type="ECO:0000256" key="4">
    <source>
        <dbReference type="ARBA" id="ARBA00022840"/>
    </source>
</evidence>
<sequence>MSSASLTIGQAHARLKAGELTAVELARACIERIESVDKSLNAVVHRNFDRALDEAKKTDKKGAFDHPLAGIPYLAKDVFCEEGVPTTACSNILRNPAADPSDRGRARDFIPPFDSTTTKRLKAQSAVSLGKTNTDEFTMGASTETSCFGVTKNPWDHSRVAGGSSGGSAAAVAADECLFALGTDTGGSIRQPAGFCGCTGLKVTYGRTSRYGVLSMASSLDSIGALTKTVEDAAIVLSAIAGRDPLDATTGDVPVPDYTQTIKQGVKGMKIGLPKEYFIKGMDPQVEAAVREAAKVYASLGAKIVDVSLPHSPYAIATYYVIVPSEVSSNMARYDGVRFGHTVPERENLIGYYERVRSSGFGDEVKRRIMIGTYALSAGYYDAYYRQAQRVRTLIKRDFDQVFEKVDCLLTPVAPTPAFTIGAHTDDPVQMYLEDIFTVSINLAGIPGLSIPCGFAKAKPSSEAPKGAKEDDLLPIGMQILGPQWGEETILRAGHAYEQATEWHGRRPTLV</sequence>
<keyword evidence="2 7" id="KW-0436">Ligase</keyword>
<keyword evidence="4 7" id="KW-0067">ATP-binding</keyword>
<accession>A0A0S1SRV1</accession>
<dbReference type="InterPro" id="IPR036928">
    <property type="entry name" value="AS_sf"/>
</dbReference>
<dbReference type="PANTHER" id="PTHR11895">
    <property type="entry name" value="TRANSAMIDASE"/>
    <property type="match status" value="1"/>
</dbReference>
<accession>A0A0S1SYI7</accession>
<name>A0A0S1SYI7_9BACT</name>
<dbReference type="KEGG" id="prf:PeribacterA2_1117"/>
<evidence type="ECO:0000256" key="2">
    <source>
        <dbReference type="ARBA" id="ARBA00022598"/>
    </source>
</evidence>
<accession>A0A0S1STA9</accession>
<dbReference type="PANTHER" id="PTHR11895:SF151">
    <property type="entry name" value="GLUTAMYL-TRNA(GLN) AMIDOTRANSFERASE SUBUNIT A"/>
    <property type="match status" value="1"/>
</dbReference>
<evidence type="ECO:0000313" key="10">
    <source>
        <dbReference type="Proteomes" id="UP000069135"/>
    </source>
</evidence>
<feature type="domain" description="Amidase" evidence="8">
    <location>
        <begin position="24"/>
        <end position="491"/>
    </location>
</feature>
<dbReference type="EC" id="6.3.5.7" evidence="7"/>
<reference evidence="9 10" key="2">
    <citation type="journal article" date="2016" name="PeerJ">
        <title>Analysis of five complete genome sequences for members of the class Peribacteria in the recently recognized Peregrinibacteria bacterial phylum.</title>
        <authorList>
            <person name="Anantharaman K."/>
            <person name="Brown C.T."/>
            <person name="Burstein D."/>
            <person name="Castelle C.J."/>
            <person name="Probst A.J."/>
            <person name="Thomas B.C."/>
            <person name="Williams K.H."/>
            <person name="Banfield J.F."/>
        </authorList>
    </citation>
    <scope>NUCLEOTIDE SEQUENCE [LARGE SCALE GENOMIC DNA]</scope>
    <source>
        <strain evidence="9">RIFOXYD1_FULL_PER-ii_59_16</strain>
    </source>
</reference>
<comment type="catalytic activity">
    <reaction evidence="6 7">
        <text>L-glutamyl-tRNA(Gln) + L-glutamine + ATP + H2O = L-glutaminyl-tRNA(Gln) + L-glutamate + ADP + phosphate + H(+)</text>
        <dbReference type="Rhea" id="RHEA:17521"/>
        <dbReference type="Rhea" id="RHEA-COMP:9681"/>
        <dbReference type="Rhea" id="RHEA-COMP:9684"/>
        <dbReference type="ChEBI" id="CHEBI:15377"/>
        <dbReference type="ChEBI" id="CHEBI:15378"/>
        <dbReference type="ChEBI" id="CHEBI:29985"/>
        <dbReference type="ChEBI" id="CHEBI:30616"/>
        <dbReference type="ChEBI" id="CHEBI:43474"/>
        <dbReference type="ChEBI" id="CHEBI:58359"/>
        <dbReference type="ChEBI" id="CHEBI:78520"/>
        <dbReference type="ChEBI" id="CHEBI:78521"/>
        <dbReference type="ChEBI" id="CHEBI:456216"/>
        <dbReference type="EC" id="6.3.5.7"/>
    </reaction>
</comment>
<keyword evidence="5 7" id="KW-0648">Protein biosynthesis</keyword>
<evidence type="ECO:0000259" key="8">
    <source>
        <dbReference type="Pfam" id="PF01425"/>
    </source>
</evidence>
<dbReference type="InterPro" id="IPR000120">
    <property type="entry name" value="Amidase"/>
</dbReference>
<keyword evidence="3 7" id="KW-0547">Nucleotide-binding</keyword>
<feature type="active site" description="Charge relay system" evidence="7">
    <location>
        <position position="164"/>
    </location>
</feature>
<organism evidence="9 10">
    <name type="scientific">Candidatus Peribacter riflensis</name>
    <dbReference type="NCBI Taxonomy" id="1735162"/>
    <lineage>
        <taxon>Bacteria</taxon>
        <taxon>Candidatus Peregrinibacteriota</taxon>
        <taxon>Candidatus Peribacteria</taxon>
        <taxon>Candidatus Peribacterales</taxon>
        <taxon>Candidatus Peribacteraceae</taxon>
        <taxon>Candidatus Peribacter</taxon>
    </lineage>
</organism>
<dbReference type="GO" id="GO:0016740">
    <property type="term" value="F:transferase activity"/>
    <property type="evidence" value="ECO:0007669"/>
    <property type="project" value="UniProtKB-KW"/>
</dbReference>
<dbReference type="PATRIC" id="fig|1735161.3.peg.1093"/>
<comment type="subunit">
    <text evidence="7">Heterotrimer of A, B and C subunits.</text>
</comment>
<dbReference type="Proteomes" id="UP000069135">
    <property type="component" value="Chromosome"/>
</dbReference>
<keyword evidence="9" id="KW-0808">Transferase</keyword>
<dbReference type="GO" id="GO:0005524">
    <property type="term" value="F:ATP binding"/>
    <property type="evidence" value="ECO:0007669"/>
    <property type="project" value="UniProtKB-KW"/>
</dbReference>
<dbReference type="HAMAP" id="MF_00120">
    <property type="entry name" value="GatA"/>
    <property type="match status" value="1"/>
</dbReference>
<evidence type="ECO:0000313" key="9">
    <source>
        <dbReference type="EMBL" id="ALM13777.1"/>
    </source>
</evidence>
<dbReference type="InterPro" id="IPR023631">
    <property type="entry name" value="Amidase_dom"/>
</dbReference>
<dbReference type="EMBL" id="CP013065">
    <property type="protein sequence ID" value="ALM13777.1"/>
    <property type="molecule type" value="Genomic_DNA"/>
</dbReference>
<dbReference type="GO" id="GO:0030956">
    <property type="term" value="C:glutamyl-tRNA(Gln) amidotransferase complex"/>
    <property type="evidence" value="ECO:0007669"/>
    <property type="project" value="InterPro"/>
</dbReference>
<dbReference type="InterPro" id="IPR020556">
    <property type="entry name" value="Amidase_CS"/>
</dbReference>
<evidence type="ECO:0000256" key="6">
    <source>
        <dbReference type="ARBA" id="ARBA00047407"/>
    </source>
</evidence>
<dbReference type="InterPro" id="IPR004412">
    <property type="entry name" value="GatA"/>
</dbReference>
<dbReference type="Pfam" id="PF01425">
    <property type="entry name" value="Amidase"/>
    <property type="match status" value="1"/>
</dbReference>
<comment type="function">
    <text evidence="7">Allows the formation of correctly charged Gln-tRNA(Gln) through the transamidation of misacylated Glu-tRNA(Gln) in organisms which lack glutaminyl-tRNA synthetase. The reaction takes place in the presence of glutamine and ATP through an activated gamma-phospho-Glu-tRNA(Gln).</text>
</comment>
<feature type="active site" description="Charge relay system" evidence="7">
    <location>
        <position position="76"/>
    </location>
</feature>